<dbReference type="GO" id="GO:0008540">
    <property type="term" value="C:proteasome regulatory particle, base subcomplex"/>
    <property type="evidence" value="ECO:0007669"/>
    <property type="project" value="UniProtKB-UniRule"/>
</dbReference>
<feature type="compositionally biased region" description="Low complexity" evidence="6">
    <location>
        <begin position="940"/>
        <end position="966"/>
    </location>
</feature>
<dbReference type="Pfam" id="PF01851">
    <property type="entry name" value="PC_rep"/>
    <property type="match status" value="2"/>
</dbReference>
<feature type="compositionally biased region" description="Low complexity" evidence="6">
    <location>
        <begin position="910"/>
        <end position="919"/>
    </location>
</feature>
<dbReference type="Gene3D" id="1.25.10.10">
    <property type="entry name" value="Leucine-rich Repeat Variant"/>
    <property type="match status" value="1"/>
</dbReference>
<dbReference type="InterPro" id="IPR048570">
    <property type="entry name" value="PSMD1_RPN2_N"/>
</dbReference>
<evidence type="ECO:0000313" key="9">
    <source>
        <dbReference type="EMBL" id="MDE48210.1"/>
    </source>
</evidence>
<feature type="compositionally biased region" description="Basic and acidic residues" evidence="6">
    <location>
        <begin position="888"/>
        <end position="903"/>
    </location>
</feature>
<evidence type="ECO:0000259" key="7">
    <source>
        <dbReference type="Pfam" id="PF18004"/>
    </source>
</evidence>
<dbReference type="PANTHER" id="PTHR10943:SF2">
    <property type="entry name" value="26S PROTEASOME NON-ATPASE REGULATORY SUBUNIT 1"/>
    <property type="match status" value="1"/>
</dbReference>
<organism evidence="9">
    <name type="scientific">Aceria tosichella</name>
    <name type="common">wheat curl mite</name>
    <dbReference type="NCBI Taxonomy" id="561515"/>
    <lineage>
        <taxon>Eukaryota</taxon>
        <taxon>Metazoa</taxon>
        <taxon>Ecdysozoa</taxon>
        <taxon>Arthropoda</taxon>
        <taxon>Chelicerata</taxon>
        <taxon>Arachnida</taxon>
        <taxon>Acari</taxon>
        <taxon>Acariformes</taxon>
        <taxon>Trombidiformes</taxon>
        <taxon>Prostigmata</taxon>
        <taxon>Eupodina</taxon>
        <taxon>Eriophyoidea</taxon>
        <taxon>Eriophyidae</taxon>
        <taxon>Eriophyinae</taxon>
        <taxon>Aceriini</taxon>
        <taxon>Aceria</taxon>
    </lineage>
</organism>
<feature type="compositionally biased region" description="Basic and acidic residues" evidence="6">
    <location>
        <begin position="315"/>
        <end position="324"/>
    </location>
</feature>
<evidence type="ECO:0000256" key="5">
    <source>
        <dbReference type="PIRNR" id="PIRNR015947"/>
    </source>
</evidence>
<feature type="domain" description="26S proteasome non-ATPase regulatory subunit 1/RPN2 N-terminal" evidence="8">
    <location>
        <begin position="4"/>
        <end position="291"/>
    </location>
</feature>
<dbReference type="InterPro" id="IPR016024">
    <property type="entry name" value="ARM-type_fold"/>
</dbReference>
<evidence type="ECO:0000256" key="4">
    <source>
        <dbReference type="ARBA" id="ARBA00022942"/>
    </source>
</evidence>
<feature type="compositionally biased region" description="Basic and acidic residues" evidence="6">
    <location>
        <begin position="967"/>
        <end position="991"/>
    </location>
</feature>
<feature type="domain" description="26S proteasome regulatory subunit RPN2 C-terminal" evidence="7">
    <location>
        <begin position="833"/>
        <end position="934"/>
    </location>
</feature>
<dbReference type="FunFam" id="1.25.10.10:FF:000017">
    <property type="entry name" value="26S proteasome non-ATPase regulatory subunit 1"/>
    <property type="match status" value="1"/>
</dbReference>
<evidence type="ECO:0000256" key="3">
    <source>
        <dbReference type="ARBA" id="ARBA00022737"/>
    </source>
</evidence>
<dbReference type="GO" id="GO:0030234">
    <property type="term" value="F:enzyme regulator activity"/>
    <property type="evidence" value="ECO:0007669"/>
    <property type="project" value="UniProtKB-UniRule"/>
</dbReference>
<evidence type="ECO:0000256" key="6">
    <source>
        <dbReference type="SAM" id="MobiDB-lite"/>
    </source>
</evidence>
<name>A0A6G1SE65_9ACAR</name>
<dbReference type="GO" id="GO:0042176">
    <property type="term" value="P:regulation of protein catabolic process"/>
    <property type="evidence" value="ECO:0007669"/>
    <property type="project" value="UniProtKB-UniRule"/>
</dbReference>
<proteinExistence type="inferred from homology"/>
<feature type="region of interest" description="Disordered" evidence="6">
    <location>
        <begin position="887"/>
        <end position="994"/>
    </location>
</feature>
<dbReference type="InterPro" id="IPR011989">
    <property type="entry name" value="ARM-like"/>
</dbReference>
<reference evidence="9" key="1">
    <citation type="submission" date="2018-10" db="EMBL/GenBank/DDBJ databases">
        <title>Transcriptome assembly of Aceria tosichella (Wheat curl mite) Type 2.</title>
        <authorList>
            <person name="Scully E.D."/>
            <person name="Geib S.M."/>
            <person name="Palmer N.A."/>
            <person name="Gupta A.K."/>
            <person name="Sarath G."/>
            <person name="Tatineni S."/>
        </authorList>
    </citation>
    <scope>NUCLEOTIDE SEQUENCE</scope>
    <source>
        <strain evidence="9">LincolnNE</strain>
    </source>
</reference>
<dbReference type="GO" id="GO:0043161">
    <property type="term" value="P:proteasome-mediated ubiquitin-dependent protein catabolic process"/>
    <property type="evidence" value="ECO:0007669"/>
    <property type="project" value="TreeGrafter"/>
</dbReference>
<comment type="subunit">
    <text evidence="5">Component of the 19S proteasome regulatory particle complex. The 26S proteasome consists of a 20S core particle (CP) and two 19S regulatory subunits (RP).</text>
</comment>
<dbReference type="GO" id="GO:0005634">
    <property type="term" value="C:nucleus"/>
    <property type="evidence" value="ECO:0007669"/>
    <property type="project" value="TreeGrafter"/>
</dbReference>
<evidence type="ECO:0000256" key="1">
    <source>
        <dbReference type="ARBA" id="ARBA00006308"/>
    </source>
</evidence>
<sequence>MKITSASGIISLLDEPQPELKEYALHKLNDVVDEFWPEISEAIVKVESLCEDKSFRNRDLAALLASKIYYHLGSFDDCLAYAISANNLFDTSVKSEYVDTIISKCIDQYAKLRVQNLQSKANEKTPEVSIDPRLEGIVNRMFERCFNHRQYKQALGLSLETRRMDIFERSITESQDVAAMLSYAFRVCMSLIENRQFRDEVLRILVKLYRNLEKPDYINMIQCLIFLDDAKSVADILDKLTKSDRSEEYLMAYQIAFDLYESGTQQFLIRVAQTISKCAPIPSLIKIQTGSLPTEQVLTKPEAGEETITENGNSETDHETRMEVDESDNAMNEAGGKKQRTDEASKVTSLEALSAFENARQDRLSKLATILQGETTIELQLQFLIRKNHVDPLILRYTRDAVRNSICHSATVISNGLMHYGTTSDTFLRENLEWLGRAVNWAKFTATASLGVIHHGHEKDALHILAPYLPKIPAPAAGTTAGYTEGGALYALGLIYANHGLSIIDYLLNHLKENHYNEAIRHGACLGVGLAAMGTNRVDIYNQLKFFLYQDDAITGEAAGIAMGLVMLGSNSLTAVTDMVTYAAETQHEKILRGLSVGIGLMMFGCMEQADEMIAALETNKDALMRRAAMHAISMAYCGSGNNKAISKLLHVAVSDVNDDVRRAAVVGIGFILFRSPEQCPNVVSLLSESYNPHVRCGAAMALGVCCAGSGSKEAISLLEPMLSDPVNFVRQGALIASALVLIQQTEVLNPKVKEYRQLYSKVISDKHEDVMAKFGAIIAQGIIDAGGRNVTVSLQSRTGHTNVCAVVGMLVFSQFWYWFPLTHFLSLAFTPTYIVGLNGELKIPKLDIRSDAKPSTYAYPPPIEAKKEREREKVSTAVLSITAKAKKKEDKKKEKSQGVEKMEVDDDSAASAATASSSKTNKDKVKQEETTSKRKDLTSKSTTSSAATATATTSGAVKDAATTSSDTKDDALVAGSKDEKDKVKEEKAEEPTFEMLTNPARVLRQQLKVIAMPEHNRYHPIKDIQIGGIILMNDTKPNEPEDLIEPVTAHCSKVEEEKEPEPPEPFEYLDD</sequence>
<comment type="function">
    <text evidence="5">Component of the 26S proteasome, a multiprotein complex involved in the ATP-dependent degradation of ubiquitinated proteins. This complex plays a key role in the maintenance of protein homeostasis by removing misfolded or damaged proteins, which could impair cellular functions, and by removing proteins whose functions are no longer required. Therefore, the proteasome participates in numerous cellular processes, including cell cycle progression, apoptosis, or DNA damage repair.</text>
</comment>
<feature type="region of interest" description="Disordered" evidence="6">
    <location>
        <begin position="1053"/>
        <end position="1072"/>
    </location>
</feature>
<accession>A0A6G1SE65</accession>
<dbReference type="PANTHER" id="PTHR10943">
    <property type="entry name" value="26S PROTEASOME NON-ATPASE REGULATORY SUBUNIT"/>
    <property type="match status" value="1"/>
</dbReference>
<dbReference type="Pfam" id="PF18004">
    <property type="entry name" value="RPN2_C"/>
    <property type="match status" value="1"/>
</dbReference>
<feature type="compositionally biased region" description="Acidic residues" evidence="6">
    <location>
        <begin position="1058"/>
        <end position="1072"/>
    </location>
</feature>
<gene>
    <name evidence="9" type="primary">Rpn2</name>
    <name evidence="9" type="ORF">g.13566</name>
</gene>
<dbReference type="PIRSF" id="PIRSF015947">
    <property type="entry name" value="26S_Psome_Rpn2"/>
    <property type="match status" value="1"/>
</dbReference>
<evidence type="ECO:0000259" key="8">
    <source>
        <dbReference type="Pfam" id="PF21505"/>
    </source>
</evidence>
<dbReference type="EMBL" id="GGYP01003439">
    <property type="protein sequence ID" value="MDE48210.1"/>
    <property type="molecule type" value="Transcribed_RNA"/>
</dbReference>
<comment type="similarity">
    <text evidence="1 5">Belongs to the proteasome subunit S1 family.</text>
</comment>
<dbReference type="InterPro" id="IPR002015">
    <property type="entry name" value="Proteasome/cyclosome_rpt"/>
</dbReference>
<dbReference type="Pfam" id="PF21505">
    <property type="entry name" value="RPN2_N"/>
    <property type="match status" value="1"/>
</dbReference>
<feature type="region of interest" description="Disordered" evidence="6">
    <location>
        <begin position="295"/>
        <end position="343"/>
    </location>
</feature>
<dbReference type="Pfam" id="PF13646">
    <property type="entry name" value="HEAT_2"/>
    <property type="match status" value="1"/>
</dbReference>
<dbReference type="AlphaFoldDB" id="A0A6G1SE65"/>
<protein>
    <recommendedName>
        <fullName evidence="2 5">26S proteasome non-ATPase regulatory subunit 1</fullName>
    </recommendedName>
</protein>
<keyword evidence="4 5" id="KW-0647">Proteasome</keyword>
<feature type="compositionally biased region" description="Basic and acidic residues" evidence="6">
    <location>
        <begin position="921"/>
        <end position="939"/>
    </location>
</feature>
<evidence type="ECO:0000256" key="2">
    <source>
        <dbReference type="ARBA" id="ARBA00014929"/>
    </source>
</evidence>
<dbReference type="InterPro" id="IPR016642">
    <property type="entry name" value="26S_Psome_Rpn2"/>
</dbReference>
<dbReference type="GO" id="GO:0034515">
    <property type="term" value="C:proteasome storage granule"/>
    <property type="evidence" value="ECO:0007669"/>
    <property type="project" value="TreeGrafter"/>
</dbReference>
<dbReference type="SUPFAM" id="SSF48371">
    <property type="entry name" value="ARM repeat"/>
    <property type="match status" value="2"/>
</dbReference>
<keyword evidence="3" id="KW-0677">Repeat</keyword>
<dbReference type="InterPro" id="IPR040623">
    <property type="entry name" value="RPN2_C"/>
</dbReference>